<evidence type="ECO:0000256" key="1">
    <source>
        <dbReference type="SAM" id="MobiDB-lite"/>
    </source>
</evidence>
<name>A0A7W4VV42_9ACTN</name>
<keyword evidence="3" id="KW-1185">Reference proteome</keyword>
<accession>A0A7W4VV42</accession>
<dbReference type="AlphaFoldDB" id="A0A7W4VV42"/>
<proteinExistence type="predicted"/>
<dbReference type="EMBL" id="JACHWR010000002">
    <property type="protein sequence ID" value="MBB3042351.1"/>
    <property type="molecule type" value="Genomic_DNA"/>
</dbReference>
<evidence type="ECO:0000313" key="3">
    <source>
        <dbReference type="Proteomes" id="UP000589626"/>
    </source>
</evidence>
<comment type="caution">
    <text evidence="2">The sequence shown here is derived from an EMBL/GenBank/DDBJ whole genome shotgun (WGS) entry which is preliminary data.</text>
</comment>
<organism evidence="2 3">
    <name type="scientific">Nocardioides soli</name>
    <dbReference type="NCBI Taxonomy" id="1036020"/>
    <lineage>
        <taxon>Bacteria</taxon>
        <taxon>Bacillati</taxon>
        <taxon>Actinomycetota</taxon>
        <taxon>Actinomycetes</taxon>
        <taxon>Propionibacteriales</taxon>
        <taxon>Nocardioidaceae</taxon>
        <taxon>Nocardioides</taxon>
    </lineage>
</organism>
<gene>
    <name evidence="2" type="ORF">FHU40_002169</name>
</gene>
<sequence>MTTLRLRLALATAGDVPQPYVCDDLDATVRLDADVYVGTAVSSPRQREAWWRKMREAGHETYHRHGDAPISTRLPVQHSWTGAVRLDVSVPTQVLGPRCSGRRVERARARGVTSVVAAEVGACAPTYHPEQLVAAHRGSLWVAVVPAPGIDVVVGPELLVPAGELHAGPVLAVDLELTGRLRAGRACATAPDAVRRPPPPVAHADRAAR</sequence>
<protein>
    <submittedName>
        <fullName evidence="2">Uncharacterized protein</fullName>
    </submittedName>
</protein>
<dbReference type="RefSeq" id="WP_183592328.1">
    <property type="nucleotide sequence ID" value="NZ_JACHWR010000002.1"/>
</dbReference>
<feature type="region of interest" description="Disordered" evidence="1">
    <location>
        <begin position="190"/>
        <end position="209"/>
    </location>
</feature>
<dbReference type="Proteomes" id="UP000589626">
    <property type="component" value="Unassembled WGS sequence"/>
</dbReference>
<evidence type="ECO:0000313" key="2">
    <source>
        <dbReference type="EMBL" id="MBB3042351.1"/>
    </source>
</evidence>
<reference evidence="2 3" key="1">
    <citation type="submission" date="2020-08" db="EMBL/GenBank/DDBJ databases">
        <title>Sequencing the genomes of 1000 actinobacteria strains.</title>
        <authorList>
            <person name="Klenk H.-P."/>
        </authorList>
    </citation>
    <scope>NUCLEOTIDE SEQUENCE [LARGE SCALE GENOMIC DNA]</scope>
    <source>
        <strain evidence="2 3">DSM 105498</strain>
    </source>
</reference>